<dbReference type="InterPro" id="IPR057684">
    <property type="entry name" value="DUF7924"/>
</dbReference>
<keyword evidence="4" id="KW-1185">Reference proteome</keyword>
<dbReference type="Proteomes" id="UP001590951">
    <property type="component" value="Unassembled WGS sequence"/>
</dbReference>
<evidence type="ECO:0000313" key="4">
    <source>
        <dbReference type="Proteomes" id="UP001590951"/>
    </source>
</evidence>
<dbReference type="EMBL" id="JBHFEH010000099">
    <property type="protein sequence ID" value="KAL2047490.1"/>
    <property type="molecule type" value="Genomic_DNA"/>
</dbReference>
<reference evidence="3 4" key="1">
    <citation type="submission" date="2024-09" db="EMBL/GenBank/DDBJ databases">
        <title>Rethinking Asexuality: The Enigmatic Case of Functional Sexual Genes in Lepraria (Stereocaulaceae).</title>
        <authorList>
            <person name="Doellman M."/>
            <person name="Sun Y."/>
            <person name="Barcenas-Pena A."/>
            <person name="Lumbsch H.T."/>
            <person name="Grewe F."/>
        </authorList>
    </citation>
    <scope>NUCLEOTIDE SEQUENCE [LARGE SCALE GENOMIC DNA]</scope>
    <source>
        <strain evidence="3 4">Grewe 0041</strain>
    </source>
</reference>
<comment type="caution">
    <text evidence="3">The sequence shown here is derived from an EMBL/GenBank/DDBJ whole genome shotgun (WGS) entry which is preliminary data.</text>
</comment>
<feature type="domain" description="DUF7924" evidence="2">
    <location>
        <begin position="218"/>
        <end position="463"/>
    </location>
</feature>
<feature type="compositionally biased region" description="Pro residues" evidence="1">
    <location>
        <begin position="112"/>
        <end position="121"/>
    </location>
</feature>
<feature type="region of interest" description="Disordered" evidence="1">
    <location>
        <begin position="478"/>
        <end position="504"/>
    </location>
</feature>
<evidence type="ECO:0000259" key="2">
    <source>
        <dbReference type="Pfam" id="PF25545"/>
    </source>
</evidence>
<evidence type="ECO:0000256" key="1">
    <source>
        <dbReference type="SAM" id="MobiDB-lite"/>
    </source>
</evidence>
<dbReference type="PANTHER" id="PTHR42470:SF1">
    <property type="entry name" value="VAST DOMAIN-CONTAINING PROTEIN"/>
    <property type="match status" value="1"/>
</dbReference>
<evidence type="ECO:0000313" key="3">
    <source>
        <dbReference type="EMBL" id="KAL2047490.1"/>
    </source>
</evidence>
<dbReference type="Pfam" id="PF25545">
    <property type="entry name" value="DUF7924"/>
    <property type="match status" value="1"/>
</dbReference>
<feature type="region of interest" description="Disordered" evidence="1">
    <location>
        <begin position="64"/>
        <end position="164"/>
    </location>
</feature>
<feature type="compositionally biased region" description="Low complexity" evidence="1">
    <location>
        <begin position="38"/>
        <end position="49"/>
    </location>
</feature>
<organism evidence="3 4">
    <name type="scientific">Lepraria finkii</name>
    <dbReference type="NCBI Taxonomy" id="1340010"/>
    <lineage>
        <taxon>Eukaryota</taxon>
        <taxon>Fungi</taxon>
        <taxon>Dikarya</taxon>
        <taxon>Ascomycota</taxon>
        <taxon>Pezizomycotina</taxon>
        <taxon>Lecanoromycetes</taxon>
        <taxon>OSLEUM clade</taxon>
        <taxon>Lecanoromycetidae</taxon>
        <taxon>Lecanorales</taxon>
        <taxon>Lecanorineae</taxon>
        <taxon>Stereocaulaceae</taxon>
        <taxon>Lepraria</taxon>
    </lineage>
</organism>
<feature type="compositionally biased region" description="Polar residues" evidence="1">
    <location>
        <begin position="138"/>
        <end position="157"/>
    </location>
</feature>
<accession>A0ABR4AQH7</accession>
<sequence length="504" mass="56546">MSIDQHPNNIDSCDQLQSDQGANIKSLPGPLLQYKPHSASTSTSTTLSRESVETWIEYTAAACPNRPSPLLESQQGLKRKRSASPAPQSHRGSSRNQEKQSLPHVDIMGPQTQPPPTPNNPPSNGLFAPTTKAPPTSKDPTLSEYPTPSENSKSSGASLPKLPKDPSLIARKMEKHMLFQGSSAWDRYPNFKEHVRSVVYMLRPSGVKARSVKKLQEKSEFYKGANEDTILREILPLIIKPERRVYKNGHDVTEKEVEQWTIEDYWEDGLGVEVNRLFRKMDLLPNAYLDQGLAKQIAEALAKEDGMKEPKPDCVYGIRPTRFLKPDGTLHTHPYLEIVRQIHQAFLIVEGKSEQGQISQAENQACRGAATLINASRMLLSNLGVDDVIGPDSRTYIYSVTQDAKIMEIYVHWAEVGTGPVRYHMNRICSKSLNDDSALEVLRRALHNILDWGLINRYEDLKQRYDILYEKEKADEQQRLAAQQAAGSPATKKGNKRHCPGTPK</sequence>
<feature type="compositionally biased region" description="Polar residues" evidence="1">
    <location>
        <begin position="85"/>
        <end position="95"/>
    </location>
</feature>
<proteinExistence type="predicted"/>
<gene>
    <name evidence="3" type="ORF">ABVK25_011474</name>
</gene>
<feature type="compositionally biased region" description="Polar residues" evidence="1">
    <location>
        <begin position="1"/>
        <end position="23"/>
    </location>
</feature>
<feature type="compositionally biased region" description="Basic residues" evidence="1">
    <location>
        <begin position="493"/>
        <end position="504"/>
    </location>
</feature>
<protein>
    <recommendedName>
        <fullName evidence="2">DUF7924 domain-containing protein</fullName>
    </recommendedName>
</protein>
<dbReference type="PANTHER" id="PTHR42470">
    <property type="entry name" value="VAST DOMAIN-CONTAINING PROTEIN"/>
    <property type="match status" value="1"/>
</dbReference>
<name>A0ABR4AQH7_9LECA</name>
<feature type="region of interest" description="Disordered" evidence="1">
    <location>
        <begin position="1"/>
        <end position="50"/>
    </location>
</feature>